<keyword evidence="2" id="KW-0812">Transmembrane</keyword>
<gene>
    <name evidence="6" type="ORF">DYI28_03570</name>
</gene>
<dbReference type="Pfam" id="PF13715">
    <property type="entry name" value="CarbopepD_reg_2"/>
    <property type="match status" value="1"/>
</dbReference>
<dbReference type="CDD" id="cd06171">
    <property type="entry name" value="Sigma70_r4"/>
    <property type="match status" value="1"/>
</dbReference>
<feature type="signal peptide" evidence="3">
    <location>
        <begin position="1"/>
        <end position="26"/>
    </location>
</feature>
<keyword evidence="2" id="KW-0813">Transport</keyword>
<dbReference type="NCBIfam" id="TIGR04056">
    <property type="entry name" value="OMP_RagA_SusC"/>
    <property type="match status" value="1"/>
</dbReference>
<dbReference type="SUPFAM" id="SSF56935">
    <property type="entry name" value="Porins"/>
    <property type="match status" value="1"/>
</dbReference>
<feature type="domain" description="RNA polymerase sigma factor 70 region 4 type 2" evidence="5">
    <location>
        <begin position="749"/>
        <end position="792"/>
    </location>
</feature>
<protein>
    <submittedName>
        <fullName evidence="6">SusC/RagA family TonB-linked outer membrane protein</fullName>
    </submittedName>
</protein>
<evidence type="ECO:0000256" key="3">
    <source>
        <dbReference type="SAM" id="SignalP"/>
    </source>
</evidence>
<dbReference type="RefSeq" id="WP_080707527.1">
    <property type="nucleotide sequence ID" value="NZ_CP041395.1"/>
</dbReference>
<dbReference type="Gene3D" id="2.60.40.1120">
    <property type="entry name" value="Carboxypeptidase-like, regulatory domain"/>
    <property type="match status" value="1"/>
</dbReference>
<dbReference type="GO" id="GO:0009279">
    <property type="term" value="C:cell outer membrane"/>
    <property type="evidence" value="ECO:0007669"/>
    <property type="project" value="UniProtKB-SubCell"/>
</dbReference>
<dbReference type="InterPro" id="IPR008969">
    <property type="entry name" value="CarboxyPept-like_regulatory"/>
</dbReference>
<dbReference type="InterPro" id="IPR037066">
    <property type="entry name" value="Plug_dom_sf"/>
</dbReference>
<keyword evidence="2" id="KW-1134">Transmembrane beta strand</keyword>
<dbReference type="Gene3D" id="1.10.10.10">
    <property type="entry name" value="Winged helix-like DNA-binding domain superfamily/Winged helix DNA-binding domain"/>
    <property type="match status" value="1"/>
</dbReference>
<dbReference type="InterPro" id="IPR012910">
    <property type="entry name" value="Plug_dom"/>
</dbReference>
<evidence type="ECO:0000256" key="1">
    <source>
        <dbReference type="ARBA" id="ARBA00022729"/>
    </source>
</evidence>
<dbReference type="Proteomes" id="UP000318823">
    <property type="component" value="Chromosome"/>
</dbReference>
<dbReference type="EMBL" id="CP041395">
    <property type="protein sequence ID" value="QDM07864.1"/>
    <property type="molecule type" value="Genomic_DNA"/>
</dbReference>
<dbReference type="GO" id="GO:0044718">
    <property type="term" value="P:siderophore transmembrane transport"/>
    <property type="evidence" value="ECO:0007669"/>
    <property type="project" value="TreeGrafter"/>
</dbReference>
<dbReference type="PANTHER" id="PTHR30069">
    <property type="entry name" value="TONB-DEPENDENT OUTER MEMBRANE RECEPTOR"/>
    <property type="match status" value="1"/>
</dbReference>
<dbReference type="InterPro" id="IPR039426">
    <property type="entry name" value="TonB-dep_rcpt-like"/>
</dbReference>
<feature type="domain" description="TonB-dependent receptor plug" evidence="4">
    <location>
        <begin position="119"/>
        <end position="242"/>
    </location>
</feature>
<dbReference type="AlphaFoldDB" id="A0AAP9DFM7"/>
<dbReference type="InterPro" id="IPR013249">
    <property type="entry name" value="RNA_pol_sigma70_r4_t2"/>
</dbReference>
<feature type="chain" id="PRO_5043052642" evidence="3">
    <location>
        <begin position="27"/>
        <end position="797"/>
    </location>
</feature>
<dbReference type="SUPFAM" id="SSF49464">
    <property type="entry name" value="Carboxypeptidase regulatory domain-like"/>
    <property type="match status" value="1"/>
</dbReference>
<dbReference type="Pfam" id="PF07715">
    <property type="entry name" value="Plug"/>
    <property type="match status" value="1"/>
</dbReference>
<dbReference type="GO" id="GO:0006352">
    <property type="term" value="P:DNA-templated transcription initiation"/>
    <property type="evidence" value="ECO:0007669"/>
    <property type="project" value="InterPro"/>
</dbReference>
<keyword evidence="2" id="KW-0998">Cell outer membrane</keyword>
<evidence type="ECO:0000313" key="7">
    <source>
        <dbReference type="Proteomes" id="UP000318823"/>
    </source>
</evidence>
<dbReference type="InterPro" id="IPR013324">
    <property type="entry name" value="RNA_pol_sigma_r3/r4-like"/>
</dbReference>
<comment type="subcellular location">
    <subcellularLocation>
        <location evidence="2">Cell outer membrane</location>
        <topology evidence="2">Multi-pass membrane protein</topology>
    </subcellularLocation>
</comment>
<evidence type="ECO:0000259" key="4">
    <source>
        <dbReference type="Pfam" id="PF07715"/>
    </source>
</evidence>
<reference evidence="7" key="1">
    <citation type="journal article" date="2018" name="J. Anim. Genet.">
        <title>Acquired interbacterial defense systems protect against interspecies antagonism in the human gut microbiome.</title>
        <authorList>
            <person name="Ross B.D."/>
            <person name="Verster A.J."/>
            <person name="Radey M.C."/>
            <person name="Schmidtke D.T."/>
            <person name="Pope C.E."/>
            <person name="Hoffman L.R."/>
            <person name="Hajjar A."/>
            <person name="Peterson S.B."/>
            <person name="Borenstein E."/>
            <person name="Mougous J."/>
        </authorList>
    </citation>
    <scope>NUCLEOTIDE SEQUENCE [LARGE SCALE GENOMIC DNA]</scope>
    <source>
        <strain evidence="7">3725 D1 iv</strain>
    </source>
</reference>
<dbReference type="GO" id="GO:0016987">
    <property type="term" value="F:sigma factor activity"/>
    <property type="evidence" value="ECO:0007669"/>
    <property type="project" value="InterPro"/>
</dbReference>
<dbReference type="PROSITE" id="PS52016">
    <property type="entry name" value="TONB_DEPENDENT_REC_3"/>
    <property type="match status" value="1"/>
</dbReference>
<comment type="similarity">
    <text evidence="2">Belongs to the TonB-dependent receptor family.</text>
</comment>
<keyword evidence="1 3" id="KW-0732">Signal</keyword>
<accession>A0AAP9DFM7</accession>
<dbReference type="PANTHER" id="PTHR30069:SF29">
    <property type="entry name" value="HEMOGLOBIN AND HEMOGLOBIN-HAPTOGLOBIN-BINDING PROTEIN 1-RELATED"/>
    <property type="match status" value="1"/>
</dbReference>
<proteinExistence type="inferred from homology"/>
<evidence type="ECO:0000313" key="6">
    <source>
        <dbReference type="EMBL" id="QDM07864.1"/>
    </source>
</evidence>
<evidence type="ECO:0000259" key="5">
    <source>
        <dbReference type="Pfam" id="PF08281"/>
    </source>
</evidence>
<sequence length="797" mass="88306">MKHKNNIIKLCLGIFLAFTMALPAIAQKTQTFKGVVVDTTGEPIIGASVKVVGTTTGTITDLDGKFMVVVPSGKQVEISYIGYITQVLSDFKQTKIELKEDTQQLDEVVVVGYGTQKKAHLTGAIATVPMDDIQDLASGNLASTLSGMVNGLSVSGGDARPGENARINIRQNDVLSDIGGTASEPLYVIDGYIYPVEVKIGDVTENLGATAFNNLDPSVIESISVLKDAAAAVYGARAANGVILVTTKRGKQGAPKISYSGTFGVVDEVSRAKMLNAYQYGQLWNAVRAADPTDVSINLQNDLFQADELNAMKGLNYDLLDKYWKAALTQKHSINMTGGSERANYFGGISYFDQDGNLGNLDYNRWNYRAGVDVKISKWLKASLQVSGDYGKKNKPNVKVGGSNDEKDYNLLLVRPYYIPEEVNGIPIVPYGISNSQVSSSQNYSFSLLQNAGDYNRTETSNMNINAGLEYDFGWNKWLKGLKLKFSYSKSINSTKNNQYGSSYELYYMSKRAGSGNHLYTPIQGQESLYEELLAENNFLLANNGSAINNASGDPYLSRTMSRADNYQMNFTATYNRDFGSHHIGALFSIEKSEAESEYLVGQVTNPYEFTNGQSNLVQYNSASTTEFKRAESGTLSYIGRVNYAYADKYLFEFLLRSDASTKFAPENYWGVFPSVSAGWIISQEEWFKKSVKWVDYLKVRASFGLTGRDNTKAWQWMQNYAVDKDKGPIFGVNTSTNAGNHITINKEISPRQREALTLYYIEEKKYEDICEIMNMNYQSVRNLMHRGLTKLRSLAS</sequence>
<dbReference type="GO" id="GO:0015344">
    <property type="term" value="F:siderophore uptake transmembrane transporter activity"/>
    <property type="evidence" value="ECO:0007669"/>
    <property type="project" value="TreeGrafter"/>
</dbReference>
<dbReference type="InterPro" id="IPR023997">
    <property type="entry name" value="TonB-dep_OMP_SusC/RagA_CS"/>
</dbReference>
<dbReference type="SUPFAM" id="SSF88659">
    <property type="entry name" value="Sigma3 and sigma4 domains of RNA polymerase sigma factors"/>
    <property type="match status" value="1"/>
</dbReference>
<dbReference type="GO" id="GO:0003677">
    <property type="term" value="F:DNA binding"/>
    <property type="evidence" value="ECO:0007669"/>
    <property type="project" value="InterPro"/>
</dbReference>
<name>A0AAP9DFM7_BACOV</name>
<dbReference type="InterPro" id="IPR036388">
    <property type="entry name" value="WH-like_DNA-bd_sf"/>
</dbReference>
<evidence type="ECO:0000256" key="2">
    <source>
        <dbReference type="PROSITE-ProRule" id="PRU01360"/>
    </source>
</evidence>
<dbReference type="Pfam" id="PF08281">
    <property type="entry name" value="Sigma70_r4_2"/>
    <property type="match status" value="1"/>
</dbReference>
<keyword evidence="2" id="KW-0472">Membrane</keyword>
<dbReference type="InterPro" id="IPR023996">
    <property type="entry name" value="TonB-dep_OMP_SusC/RagA"/>
</dbReference>
<dbReference type="Gene3D" id="2.170.130.10">
    <property type="entry name" value="TonB-dependent receptor, plug domain"/>
    <property type="match status" value="1"/>
</dbReference>
<organism evidence="6 7">
    <name type="scientific">Bacteroides ovatus</name>
    <dbReference type="NCBI Taxonomy" id="28116"/>
    <lineage>
        <taxon>Bacteria</taxon>
        <taxon>Pseudomonadati</taxon>
        <taxon>Bacteroidota</taxon>
        <taxon>Bacteroidia</taxon>
        <taxon>Bacteroidales</taxon>
        <taxon>Bacteroidaceae</taxon>
        <taxon>Bacteroides</taxon>
    </lineage>
</organism>
<dbReference type="NCBIfam" id="TIGR04057">
    <property type="entry name" value="SusC_RagA_signa"/>
    <property type="match status" value="1"/>
</dbReference>